<evidence type="ECO:0000256" key="13">
    <source>
        <dbReference type="RuleBase" id="RU363063"/>
    </source>
</evidence>
<evidence type="ECO:0000256" key="4">
    <source>
        <dbReference type="ARBA" id="ARBA00008661"/>
    </source>
</evidence>
<organism evidence="15 16">
    <name type="scientific">Canavalia gladiata</name>
    <name type="common">Sword bean</name>
    <name type="synonym">Dolichos gladiatus</name>
    <dbReference type="NCBI Taxonomy" id="3824"/>
    <lineage>
        <taxon>Eukaryota</taxon>
        <taxon>Viridiplantae</taxon>
        <taxon>Streptophyta</taxon>
        <taxon>Embryophyta</taxon>
        <taxon>Tracheophyta</taxon>
        <taxon>Spermatophyta</taxon>
        <taxon>Magnoliopsida</taxon>
        <taxon>eudicotyledons</taxon>
        <taxon>Gunneridae</taxon>
        <taxon>Pentapetalae</taxon>
        <taxon>rosids</taxon>
        <taxon>fabids</taxon>
        <taxon>Fabales</taxon>
        <taxon>Fabaceae</taxon>
        <taxon>Papilionoideae</taxon>
        <taxon>50 kb inversion clade</taxon>
        <taxon>NPAAA clade</taxon>
        <taxon>indigoferoid/millettioid clade</taxon>
        <taxon>Phaseoleae</taxon>
        <taxon>Canavalia</taxon>
    </lineage>
</organism>
<evidence type="ECO:0000313" key="15">
    <source>
        <dbReference type="EMBL" id="KAK7361649.1"/>
    </source>
</evidence>
<keyword evidence="5 13" id="KW-0328">Glycosyltransferase</keyword>
<evidence type="ECO:0000256" key="1">
    <source>
        <dbReference type="ARBA" id="ARBA00001936"/>
    </source>
</evidence>
<comment type="cofactor">
    <cofactor evidence="1 13">
        <name>Mn(2+)</name>
        <dbReference type="ChEBI" id="CHEBI:29035"/>
    </cofactor>
</comment>
<dbReference type="PANTHER" id="PTHR11214:SF212">
    <property type="entry name" value="HYDROXYPROLINE O-GALACTOSYLTRANSFERASE GALT2"/>
    <property type="match status" value="1"/>
</dbReference>
<evidence type="ECO:0000256" key="5">
    <source>
        <dbReference type="ARBA" id="ARBA00022676"/>
    </source>
</evidence>
<sequence length="276" mass="32001">MKDHGSYKISSSDCSDDDECLENNDNKTGIEVPEINTESATSYTRDLKTANPLRDENKRINVAEYGIAIVRVQPGIGVMERVLEMSEAWKANALPKHAIKLFIVVLFASNHFAKHMEVQKHGCKRLQSSLQICDIIIFPFMDYYELVVLKTMAIYEFGIQNALTFEEWPEAIYPPYEYGPAYIISKDIVTFIISQHKQRRLRLFKMEDVSKGMWVERFKNIVAAVQYSHNWNLCQYGCMEGYFPAHYQSPRQMALPNEAMLVFRPCRIKVRQSTFD</sequence>
<evidence type="ECO:0000313" key="16">
    <source>
        <dbReference type="Proteomes" id="UP001367508"/>
    </source>
</evidence>
<keyword evidence="7" id="KW-0812">Transmembrane</keyword>
<dbReference type="EMBL" id="JAYMYQ010000001">
    <property type="protein sequence ID" value="KAK7361649.1"/>
    <property type="molecule type" value="Genomic_DNA"/>
</dbReference>
<dbReference type="PANTHER" id="PTHR11214">
    <property type="entry name" value="BETA-1,3-N-ACETYLGLUCOSAMINYLTRANSFERASE"/>
    <property type="match status" value="1"/>
</dbReference>
<evidence type="ECO:0000256" key="7">
    <source>
        <dbReference type="ARBA" id="ARBA00022692"/>
    </source>
</evidence>
<proteinExistence type="inferred from homology"/>
<gene>
    <name evidence="15" type="ORF">VNO77_03720</name>
</gene>
<accession>A0AAN9MVD2</accession>
<keyword evidence="16" id="KW-1185">Reference proteome</keyword>
<dbReference type="GO" id="GO:1990714">
    <property type="term" value="F:hydroxyproline O-galactosyltransferase activity"/>
    <property type="evidence" value="ECO:0007669"/>
    <property type="project" value="TreeGrafter"/>
</dbReference>
<evidence type="ECO:0000256" key="3">
    <source>
        <dbReference type="ARBA" id="ARBA00004922"/>
    </source>
</evidence>
<evidence type="ECO:0000256" key="14">
    <source>
        <dbReference type="SAM" id="MobiDB-lite"/>
    </source>
</evidence>
<feature type="region of interest" description="Disordered" evidence="14">
    <location>
        <begin position="1"/>
        <end position="27"/>
    </location>
</feature>
<dbReference type="InterPro" id="IPR002659">
    <property type="entry name" value="Glyco_trans_31"/>
</dbReference>
<keyword evidence="12 13" id="KW-0464">Manganese</keyword>
<keyword evidence="9" id="KW-1133">Transmembrane helix</keyword>
<evidence type="ECO:0000256" key="9">
    <source>
        <dbReference type="ARBA" id="ARBA00022989"/>
    </source>
</evidence>
<evidence type="ECO:0000256" key="12">
    <source>
        <dbReference type="ARBA" id="ARBA00023211"/>
    </source>
</evidence>
<dbReference type="Pfam" id="PF01762">
    <property type="entry name" value="Galactosyl_T"/>
    <property type="match status" value="1"/>
</dbReference>
<keyword evidence="6" id="KW-0808">Transferase</keyword>
<evidence type="ECO:0000256" key="11">
    <source>
        <dbReference type="ARBA" id="ARBA00023136"/>
    </source>
</evidence>
<keyword evidence="8" id="KW-0735">Signal-anchor</keyword>
<keyword evidence="10 13" id="KW-0333">Golgi apparatus</keyword>
<comment type="similarity">
    <text evidence="4 13">Belongs to the glycosyltransferase 31 family.</text>
</comment>
<keyword evidence="11" id="KW-0472">Membrane</keyword>
<reference evidence="15 16" key="1">
    <citation type="submission" date="2024-01" db="EMBL/GenBank/DDBJ databases">
        <title>The genomes of 5 underutilized Papilionoideae crops provide insights into root nodulation and disease resistanc.</title>
        <authorList>
            <person name="Jiang F."/>
        </authorList>
    </citation>
    <scope>NUCLEOTIDE SEQUENCE [LARGE SCALE GENOMIC DNA]</scope>
    <source>
        <strain evidence="15">LVBAO_FW01</strain>
        <tissue evidence="15">Leaves</tissue>
    </source>
</reference>
<dbReference type="AlphaFoldDB" id="A0AAN9MVD2"/>
<comment type="subcellular location">
    <subcellularLocation>
        <location evidence="2 13">Golgi apparatus membrane</location>
        <topology evidence="2 13">Single-pass type II membrane protein</topology>
    </subcellularLocation>
</comment>
<name>A0AAN9MVD2_CANGL</name>
<evidence type="ECO:0000256" key="2">
    <source>
        <dbReference type="ARBA" id="ARBA00004323"/>
    </source>
</evidence>
<comment type="caution">
    <text evidence="15">The sequence shown here is derived from an EMBL/GenBank/DDBJ whole genome shotgun (WGS) entry which is preliminary data.</text>
</comment>
<dbReference type="GO" id="GO:0000139">
    <property type="term" value="C:Golgi membrane"/>
    <property type="evidence" value="ECO:0007669"/>
    <property type="project" value="UniProtKB-SubCell"/>
</dbReference>
<evidence type="ECO:0000256" key="8">
    <source>
        <dbReference type="ARBA" id="ARBA00022968"/>
    </source>
</evidence>
<evidence type="ECO:0000256" key="10">
    <source>
        <dbReference type="ARBA" id="ARBA00023034"/>
    </source>
</evidence>
<protein>
    <recommendedName>
        <fullName evidence="13">Hexosyltransferase</fullName>
        <ecNumber evidence="13">2.4.1.-</ecNumber>
    </recommendedName>
</protein>
<evidence type="ECO:0000256" key="6">
    <source>
        <dbReference type="ARBA" id="ARBA00022679"/>
    </source>
</evidence>
<dbReference type="Proteomes" id="UP001367508">
    <property type="component" value="Unassembled WGS sequence"/>
</dbReference>
<comment type="pathway">
    <text evidence="3">Protein modification; protein glycosylation.</text>
</comment>
<dbReference type="EC" id="2.4.1.-" evidence="13"/>